<dbReference type="EMBL" id="JAQQEZ010000101">
    <property type="protein sequence ID" value="MFM0008423.1"/>
    <property type="molecule type" value="Genomic_DNA"/>
</dbReference>
<accession>A0ABW9B804</accession>
<evidence type="ECO:0000313" key="2">
    <source>
        <dbReference type="EMBL" id="MFM0008423.1"/>
    </source>
</evidence>
<keyword evidence="1" id="KW-0812">Transmembrane</keyword>
<evidence type="ECO:0000256" key="1">
    <source>
        <dbReference type="SAM" id="Phobius"/>
    </source>
</evidence>
<evidence type="ECO:0008006" key="4">
    <source>
        <dbReference type="Google" id="ProtNLM"/>
    </source>
</evidence>
<organism evidence="2 3">
    <name type="scientific">Paraburkholderia dipogonis</name>
    <dbReference type="NCBI Taxonomy" id="1211383"/>
    <lineage>
        <taxon>Bacteria</taxon>
        <taxon>Pseudomonadati</taxon>
        <taxon>Pseudomonadota</taxon>
        <taxon>Betaproteobacteria</taxon>
        <taxon>Burkholderiales</taxon>
        <taxon>Burkholderiaceae</taxon>
        <taxon>Paraburkholderia</taxon>
    </lineage>
</organism>
<keyword evidence="3" id="KW-1185">Reference proteome</keyword>
<sequence>MTAVDAAQVCRSHADKEPVFPFGKNDFITWNTQMQRRLLSILIVSASTGFFGGCAATLQTQDNAPSGERTSAASIVVPPASTHTLVLRMNGSTVATASSDWPQVQREWREAMQGASTPQGLNLIDETAGIPSRSGAGTVVDVYVDDYHFVSQGARIAFGIMTGNAFMQAKVTFRDLQTDQVFGERSYNTKASAWQGIFAPTTDRQTRAIVADVVKQINPR</sequence>
<comment type="caution">
    <text evidence="2">The sequence shown here is derived from an EMBL/GenBank/DDBJ whole genome shotgun (WGS) entry which is preliminary data.</text>
</comment>
<proteinExistence type="predicted"/>
<keyword evidence="1" id="KW-0472">Membrane</keyword>
<name>A0ABW9B804_9BURK</name>
<gene>
    <name evidence="2" type="ORF">PQR57_46945</name>
</gene>
<feature type="transmembrane region" description="Helical" evidence="1">
    <location>
        <begin position="38"/>
        <end position="58"/>
    </location>
</feature>
<reference evidence="2 3" key="1">
    <citation type="journal article" date="2024" name="Chem. Sci.">
        <title>Discovery of megapolipeptins by genome mining of a Burkholderiales bacteria collection.</title>
        <authorList>
            <person name="Paulo B.S."/>
            <person name="Recchia M.J.J."/>
            <person name="Lee S."/>
            <person name="Fergusson C.H."/>
            <person name="Romanowski S.B."/>
            <person name="Hernandez A."/>
            <person name="Krull N."/>
            <person name="Liu D.Y."/>
            <person name="Cavanagh H."/>
            <person name="Bos A."/>
            <person name="Gray C.A."/>
            <person name="Murphy B.T."/>
            <person name="Linington R.G."/>
            <person name="Eustaquio A.S."/>
        </authorList>
    </citation>
    <scope>NUCLEOTIDE SEQUENCE [LARGE SCALE GENOMIC DNA]</scope>
    <source>
        <strain evidence="2 3">RL17-350-BIC-A</strain>
    </source>
</reference>
<evidence type="ECO:0000313" key="3">
    <source>
        <dbReference type="Proteomes" id="UP001629230"/>
    </source>
</evidence>
<dbReference type="Proteomes" id="UP001629230">
    <property type="component" value="Unassembled WGS sequence"/>
</dbReference>
<keyword evidence="1" id="KW-1133">Transmembrane helix</keyword>
<dbReference type="RefSeq" id="WP_408183446.1">
    <property type="nucleotide sequence ID" value="NZ_JAQQEZ010000101.1"/>
</dbReference>
<protein>
    <recommendedName>
        <fullName evidence="4">DUF4410 domain-containing protein</fullName>
    </recommendedName>
</protein>